<feature type="transmembrane region" description="Helical" evidence="1">
    <location>
        <begin position="6"/>
        <end position="25"/>
    </location>
</feature>
<keyword evidence="1" id="KW-0812">Transmembrane</keyword>
<sequence length="176" mass="18393">MVSQVLTMLAVGQSSMMLLSKVFALSERKIPTLISKLIECASLLALALTTGAILVNPPTTADLAQLKQGSPLALASHSLSLYYGNVALSVISFALVFGCFHVARQAFPLNAVGWVMGAGGLAVVAVPVIAQVQVIYPKPYSGYEYNAYAALAVIVFTTALVGVSKLTESKQSSNAD</sequence>
<keyword evidence="1" id="KW-0472">Membrane</keyword>
<gene>
    <name evidence="2" type="ORF">SAMEA2070301_03342</name>
</gene>
<evidence type="ECO:0000256" key="1">
    <source>
        <dbReference type="SAM" id="Phobius"/>
    </source>
</evidence>
<feature type="transmembrane region" description="Helical" evidence="1">
    <location>
        <begin position="37"/>
        <end position="55"/>
    </location>
</feature>
<dbReference type="AlphaFoldDB" id="A0AB38D194"/>
<evidence type="ECO:0008006" key="4">
    <source>
        <dbReference type="Google" id="ProtNLM"/>
    </source>
</evidence>
<accession>A0AB38D194</accession>
<comment type="caution">
    <text evidence="2">The sequence shown here is derived from an EMBL/GenBank/DDBJ whole genome shotgun (WGS) entry which is preliminary data.</text>
</comment>
<name>A0AB38D194_9MYCO</name>
<feature type="transmembrane region" description="Helical" evidence="1">
    <location>
        <begin position="112"/>
        <end position="133"/>
    </location>
</feature>
<protein>
    <recommendedName>
        <fullName evidence="4">Integral membrane protein</fullName>
    </recommendedName>
</protein>
<feature type="transmembrane region" description="Helical" evidence="1">
    <location>
        <begin position="81"/>
        <end position="100"/>
    </location>
</feature>
<proteinExistence type="predicted"/>
<feature type="transmembrane region" description="Helical" evidence="1">
    <location>
        <begin position="145"/>
        <end position="163"/>
    </location>
</feature>
<dbReference type="EMBL" id="FSHM01000004">
    <property type="protein sequence ID" value="SIB23882.1"/>
    <property type="molecule type" value="Genomic_DNA"/>
</dbReference>
<evidence type="ECO:0000313" key="3">
    <source>
        <dbReference type="Proteomes" id="UP000185210"/>
    </source>
</evidence>
<keyword evidence="1" id="KW-1133">Transmembrane helix</keyword>
<reference evidence="2 3" key="1">
    <citation type="submission" date="2016-11" db="EMBL/GenBank/DDBJ databases">
        <authorList>
            <consortium name="Pathogen Informatics"/>
        </authorList>
    </citation>
    <scope>NUCLEOTIDE SEQUENCE [LARGE SCALE GENOMIC DNA]</scope>
    <source>
        <strain evidence="2 3">104</strain>
    </source>
</reference>
<evidence type="ECO:0000313" key="2">
    <source>
        <dbReference type="EMBL" id="SIB23882.1"/>
    </source>
</evidence>
<organism evidence="2 3">
    <name type="scientific">Mycobacteroides abscessus subsp. abscessus</name>
    <dbReference type="NCBI Taxonomy" id="1185650"/>
    <lineage>
        <taxon>Bacteria</taxon>
        <taxon>Bacillati</taxon>
        <taxon>Actinomycetota</taxon>
        <taxon>Actinomycetes</taxon>
        <taxon>Mycobacteriales</taxon>
        <taxon>Mycobacteriaceae</taxon>
        <taxon>Mycobacteroides</taxon>
        <taxon>Mycobacteroides abscessus</taxon>
    </lineage>
</organism>
<dbReference type="Proteomes" id="UP000185210">
    <property type="component" value="Unassembled WGS sequence"/>
</dbReference>